<comment type="caution">
    <text evidence="1">The sequence shown here is derived from an EMBL/GenBank/DDBJ whole genome shotgun (WGS) entry which is preliminary data.</text>
</comment>
<dbReference type="Proteomes" id="UP001057402">
    <property type="component" value="Chromosome 1"/>
</dbReference>
<evidence type="ECO:0000313" key="1">
    <source>
        <dbReference type="EMBL" id="KAI4389080.1"/>
    </source>
</evidence>
<accession>A0ACB9SD12</accession>
<organism evidence="1 2">
    <name type="scientific">Melastoma candidum</name>
    <dbReference type="NCBI Taxonomy" id="119954"/>
    <lineage>
        <taxon>Eukaryota</taxon>
        <taxon>Viridiplantae</taxon>
        <taxon>Streptophyta</taxon>
        <taxon>Embryophyta</taxon>
        <taxon>Tracheophyta</taxon>
        <taxon>Spermatophyta</taxon>
        <taxon>Magnoliopsida</taxon>
        <taxon>eudicotyledons</taxon>
        <taxon>Gunneridae</taxon>
        <taxon>Pentapetalae</taxon>
        <taxon>rosids</taxon>
        <taxon>malvids</taxon>
        <taxon>Myrtales</taxon>
        <taxon>Melastomataceae</taxon>
        <taxon>Melastomatoideae</taxon>
        <taxon>Melastomateae</taxon>
        <taxon>Melastoma</taxon>
    </lineage>
</organism>
<dbReference type="EMBL" id="CM042880">
    <property type="protein sequence ID" value="KAI4389080.1"/>
    <property type="molecule type" value="Genomic_DNA"/>
</dbReference>
<sequence>MVQATIIFEDMIKMKYFRNEWWGLTSIVDSAEDSNLEKLVDDTLLSASDSAERPKGSRKLSRKRKEPEGHGDPVRF</sequence>
<proteinExistence type="predicted"/>
<reference evidence="2" key="1">
    <citation type="journal article" date="2023" name="Front. Plant Sci.">
        <title>Chromosomal-level genome assembly of Melastoma candidum provides insights into trichome evolution.</title>
        <authorList>
            <person name="Zhong Y."/>
            <person name="Wu W."/>
            <person name="Sun C."/>
            <person name="Zou P."/>
            <person name="Liu Y."/>
            <person name="Dai S."/>
            <person name="Zhou R."/>
        </authorList>
    </citation>
    <scope>NUCLEOTIDE SEQUENCE [LARGE SCALE GENOMIC DNA]</scope>
</reference>
<protein>
    <submittedName>
        <fullName evidence="1">Uncharacterized protein</fullName>
    </submittedName>
</protein>
<evidence type="ECO:0000313" key="2">
    <source>
        <dbReference type="Proteomes" id="UP001057402"/>
    </source>
</evidence>
<name>A0ACB9SD12_9MYRT</name>
<gene>
    <name evidence="1" type="ORF">MLD38_001344</name>
</gene>
<keyword evidence="2" id="KW-1185">Reference proteome</keyword>